<dbReference type="GO" id="GO:0016787">
    <property type="term" value="F:hydrolase activity"/>
    <property type="evidence" value="ECO:0007669"/>
    <property type="project" value="UniProtKB-KW"/>
</dbReference>
<protein>
    <submittedName>
        <fullName evidence="4">Non-canonical purine NTP pyrophosphatase</fullName>
        <ecNumber evidence="4">3.6.1.-</ecNumber>
    </submittedName>
</protein>
<comment type="similarity">
    <text evidence="1">Belongs to the HAM1 NTPase family.</text>
</comment>
<keyword evidence="2 4" id="KW-0378">Hydrolase</keyword>
<reference evidence="5" key="1">
    <citation type="journal article" date="2019" name="Int. J. Syst. Evol. Microbiol.">
        <title>The Global Catalogue of Microorganisms (GCM) 10K type strain sequencing project: providing services to taxonomists for standard genome sequencing and annotation.</title>
        <authorList>
            <consortium name="The Broad Institute Genomics Platform"/>
            <consortium name="The Broad Institute Genome Sequencing Center for Infectious Disease"/>
            <person name="Wu L."/>
            <person name="Ma J."/>
        </authorList>
    </citation>
    <scope>NUCLEOTIDE SEQUENCE [LARGE SCALE GENOMIC DNA]</scope>
    <source>
        <strain evidence="5">CCUG 53816</strain>
    </source>
</reference>
<dbReference type="CDD" id="cd00515">
    <property type="entry name" value="HAM1"/>
    <property type="match status" value="1"/>
</dbReference>
<comment type="caution">
    <text evidence="4">The sequence shown here is derived from an EMBL/GenBank/DDBJ whole genome shotgun (WGS) entry which is preliminary data.</text>
</comment>
<evidence type="ECO:0000256" key="1">
    <source>
        <dbReference type="ARBA" id="ARBA00008023"/>
    </source>
</evidence>
<dbReference type="Pfam" id="PF01725">
    <property type="entry name" value="Ham1p_like"/>
    <property type="match status" value="1"/>
</dbReference>
<dbReference type="InterPro" id="IPR029001">
    <property type="entry name" value="ITPase-like_fam"/>
</dbReference>
<gene>
    <name evidence="4" type="ORF">ACFOPX_01225</name>
</gene>
<dbReference type="RefSeq" id="WP_104751694.1">
    <property type="nucleotide sequence ID" value="NZ_FZMF01000004.1"/>
</dbReference>
<evidence type="ECO:0000256" key="3">
    <source>
        <dbReference type="ARBA" id="ARBA00023080"/>
    </source>
</evidence>
<proteinExistence type="inferred from homology"/>
<accession>A0ABV7ZI81</accession>
<organism evidence="4 5">
    <name type="scientific">Helicobacter baculiformis</name>
    <dbReference type="NCBI Taxonomy" id="427351"/>
    <lineage>
        <taxon>Bacteria</taxon>
        <taxon>Pseudomonadati</taxon>
        <taxon>Campylobacterota</taxon>
        <taxon>Epsilonproteobacteria</taxon>
        <taxon>Campylobacterales</taxon>
        <taxon>Helicobacteraceae</taxon>
        <taxon>Helicobacter</taxon>
    </lineage>
</organism>
<keyword evidence="5" id="KW-1185">Reference proteome</keyword>
<evidence type="ECO:0000313" key="5">
    <source>
        <dbReference type="Proteomes" id="UP001595783"/>
    </source>
</evidence>
<dbReference type="PANTHER" id="PTHR11067:SF9">
    <property type="entry name" value="INOSINE TRIPHOSPHATE PYROPHOSPHATASE"/>
    <property type="match status" value="1"/>
</dbReference>
<dbReference type="InterPro" id="IPR002637">
    <property type="entry name" value="RdgB/HAM1"/>
</dbReference>
<dbReference type="SUPFAM" id="SSF52972">
    <property type="entry name" value="ITPase-like"/>
    <property type="match status" value="1"/>
</dbReference>
<dbReference type="Proteomes" id="UP001595783">
    <property type="component" value="Unassembled WGS sequence"/>
</dbReference>
<evidence type="ECO:0000256" key="2">
    <source>
        <dbReference type="ARBA" id="ARBA00022801"/>
    </source>
</evidence>
<sequence>MQIIFSSNNAKKLQEVQSILSGFNVKSYRAFLDTIDIVENGVTFEENAHLKAHSIYKLLEGIEGDYCVLADDSGICVDALNAMPGIYSARFASIQEGAQEILQGCFAIPQKECSDTLNNLKLLACLEELGITQSSASFVCVIAMHARVKGVLQQRTFRGECEGKVFKAPLNPQAFGYDPLFIPKGYTLSMDHIQEKNSISHRFLALQQCKDFLESLGTANIP</sequence>
<dbReference type="EMBL" id="JBHRZO010000005">
    <property type="protein sequence ID" value="MFC3847157.1"/>
    <property type="molecule type" value="Genomic_DNA"/>
</dbReference>
<evidence type="ECO:0000313" key="4">
    <source>
        <dbReference type="EMBL" id="MFC3847157.1"/>
    </source>
</evidence>
<dbReference type="PANTHER" id="PTHR11067">
    <property type="entry name" value="INOSINE TRIPHOSPHATE PYROPHOSPHATASE/HAM1 PROTEIN"/>
    <property type="match status" value="1"/>
</dbReference>
<dbReference type="EC" id="3.6.1.-" evidence="4"/>
<dbReference type="Gene3D" id="3.90.950.10">
    <property type="match status" value="1"/>
</dbReference>
<keyword evidence="3" id="KW-0546">Nucleotide metabolism</keyword>
<name>A0ABV7ZI81_9HELI</name>